<dbReference type="InterPro" id="IPR001623">
    <property type="entry name" value="DnaJ_domain"/>
</dbReference>
<dbReference type="EMBL" id="JAHBMH010000062">
    <property type="protein sequence ID" value="KAK1934696.1"/>
    <property type="molecule type" value="Genomic_DNA"/>
</dbReference>
<reference evidence="1" key="1">
    <citation type="journal article" date="2014" name="Nucleic Acids Res.">
        <title>The evolutionary dynamics of variant antigen genes in Babesia reveal a history of genomic innovation underlying host-parasite interaction.</title>
        <authorList>
            <person name="Jackson A.P."/>
            <person name="Otto T.D."/>
            <person name="Darby A."/>
            <person name="Ramaprasad A."/>
            <person name="Xia D."/>
            <person name="Echaide I.E."/>
            <person name="Farber M."/>
            <person name="Gahlot S."/>
            <person name="Gamble J."/>
            <person name="Gupta D."/>
            <person name="Gupta Y."/>
            <person name="Jackson L."/>
            <person name="Malandrin L."/>
            <person name="Malas T.B."/>
            <person name="Moussa E."/>
            <person name="Nair M."/>
            <person name="Reid A.J."/>
            <person name="Sanders M."/>
            <person name="Sharma J."/>
            <person name="Tracey A."/>
            <person name="Quail M.A."/>
            <person name="Weir W."/>
            <person name="Wastling J.M."/>
            <person name="Hall N."/>
            <person name="Willadsen P."/>
            <person name="Lingelbach K."/>
            <person name="Shiels B."/>
            <person name="Tait A."/>
            <person name="Berriman M."/>
            <person name="Allred D.R."/>
            <person name="Pain A."/>
        </authorList>
    </citation>
    <scope>NUCLEOTIDE SEQUENCE</scope>
    <source>
        <strain evidence="1">1802A</strain>
    </source>
</reference>
<dbReference type="AlphaFoldDB" id="A0AAD9GAB0"/>
<dbReference type="Proteomes" id="UP001195914">
    <property type="component" value="Unassembled WGS sequence"/>
</dbReference>
<evidence type="ECO:0000313" key="2">
    <source>
        <dbReference type="Proteomes" id="UP001195914"/>
    </source>
</evidence>
<evidence type="ECO:0008006" key="3">
    <source>
        <dbReference type="Google" id="ProtNLM"/>
    </source>
</evidence>
<sequence length="736" mass="80969">MIKRKILKGGTRRNTIESDDDFMVDADTPSSAATTVDEFDVEEPIIKRPAKVSKKSATKEKSLPLQFLDNFLTDFTVDELAAKRTVETIYGSSSSFSYTFRCLAETLFTNECDKPLILSFTKAMAAVADEYFLRNLVVGAISPKKFVTSDSASLDASTLKNYEFLLVGTIKKLKDVMSLDANIFGWHKIMSWVRCLLLDGLSRELRSFVSSFFDEKDTTVDTILCGLSRFKDVISKLSNCAEGNKTKSKGTRKNKNAFGIQDCLEVMDQILDLFAFLRHVQRVVATAVANRSESEGLPALLEAIELELGIPSDIGTMNGVFPDTNGPGAAVKTSSGMDVDGPNVNAEGHQEFSIDYKVECVKLLLSNDCCGCLSDADLLSECDFLRQKFDNIYQSFAEYRQRQKEHQAELIKKSKLKRDAITYVLSRLSESESPAAPAVIRHPYYVVGIPPSKCTEEMLRRCGRKLKTLLHPDTEHDPEWKPRAEQAFKEASVALEKCAAMGGAVPNYGHMRMGVQPPYAAFIGLVAQSDVESNSPSAAVSASESAIEAPTLTLLPSFMVSCIESKCGSISVSVDPSLFSMNGFKKLGNNKNLVVYMYRPTHGEEPAALRIHQSYIYGMKRVQLPESTNGKHVSVKIDAVQPIAFGSAWRYFVGVQVVGDLGASLVSWRSVYVELATKGRTASHVSKLLSTFEGAPFVNQGLLQGHLGRCRDGAKADAEAFLLDCAKSAQRWADIQ</sequence>
<proteinExistence type="predicted"/>
<dbReference type="SUPFAM" id="SSF46565">
    <property type="entry name" value="Chaperone J-domain"/>
    <property type="match status" value="1"/>
</dbReference>
<reference evidence="1" key="2">
    <citation type="submission" date="2021-05" db="EMBL/GenBank/DDBJ databases">
        <authorList>
            <person name="Pain A."/>
        </authorList>
    </citation>
    <scope>NUCLEOTIDE SEQUENCE</scope>
    <source>
        <strain evidence="1">1802A</strain>
    </source>
</reference>
<organism evidence="1 2">
    <name type="scientific">Babesia divergens</name>
    <dbReference type="NCBI Taxonomy" id="32595"/>
    <lineage>
        <taxon>Eukaryota</taxon>
        <taxon>Sar</taxon>
        <taxon>Alveolata</taxon>
        <taxon>Apicomplexa</taxon>
        <taxon>Aconoidasida</taxon>
        <taxon>Piroplasmida</taxon>
        <taxon>Babesiidae</taxon>
        <taxon>Babesia</taxon>
    </lineage>
</organism>
<protein>
    <recommendedName>
        <fullName evidence="3">J domain-containing protein</fullName>
    </recommendedName>
</protein>
<gene>
    <name evidence="1" type="ORF">X943_000123</name>
</gene>
<comment type="caution">
    <text evidence="1">The sequence shown here is derived from an EMBL/GenBank/DDBJ whole genome shotgun (WGS) entry which is preliminary data.</text>
</comment>
<dbReference type="CDD" id="cd06257">
    <property type="entry name" value="DnaJ"/>
    <property type="match status" value="1"/>
</dbReference>
<accession>A0AAD9GAB0</accession>
<dbReference type="InterPro" id="IPR036869">
    <property type="entry name" value="J_dom_sf"/>
</dbReference>
<name>A0AAD9GAB0_BABDI</name>
<evidence type="ECO:0000313" key="1">
    <source>
        <dbReference type="EMBL" id="KAK1934696.1"/>
    </source>
</evidence>
<keyword evidence="2" id="KW-1185">Reference proteome</keyword>